<name>A0ABV1EAZ5_9FIRM</name>
<dbReference type="InterPro" id="IPR020094">
    <property type="entry name" value="TruA/RsuA/RluB/E/F_N"/>
</dbReference>
<keyword evidence="8" id="KW-1185">Reference proteome</keyword>
<dbReference type="Gene3D" id="3.30.70.1560">
    <property type="entry name" value="Alpha-L RNA-binding motif"/>
    <property type="match status" value="1"/>
</dbReference>
<comment type="similarity">
    <text evidence="1 5">Belongs to the pseudouridine synthase RsuA family.</text>
</comment>
<keyword evidence="2 4" id="KW-0694">RNA-binding</keyword>
<dbReference type="Pfam" id="PF00849">
    <property type="entry name" value="PseudoU_synth_2"/>
    <property type="match status" value="1"/>
</dbReference>
<evidence type="ECO:0000313" key="7">
    <source>
        <dbReference type="EMBL" id="MEQ2444484.1"/>
    </source>
</evidence>
<proteinExistence type="inferred from homology"/>
<dbReference type="NCBIfam" id="TIGR00093">
    <property type="entry name" value="pseudouridine synthase"/>
    <property type="match status" value="1"/>
</dbReference>
<dbReference type="GO" id="GO:0016853">
    <property type="term" value="F:isomerase activity"/>
    <property type="evidence" value="ECO:0007669"/>
    <property type="project" value="UniProtKB-KW"/>
</dbReference>
<sequence length="249" mass="27578">MERLDKILASTGRWSRREVKELVRAGRVTANGGTVRSPEEKYQREGLDLRVDGQSVLCARYTYLMLHKPAGLVSATEDPRQPTVLELLPEHLRKIGLFPAGRLDRDTEGLLLLTNDGALAHDLLSPRKHVDKTYFVQVDGALDQSDVEAFRSGMTLGDGLVCLPAGLELLEAPDEAIVTLREGKYHQIKRMLAARGKPVRYLKRLTMGPLALDEGLEKGAWRPLTGEELDQLRAVPGAGTEESTKEFAE</sequence>
<dbReference type="Pfam" id="PF01479">
    <property type="entry name" value="S4"/>
    <property type="match status" value="1"/>
</dbReference>
<dbReference type="SUPFAM" id="SSF55174">
    <property type="entry name" value="Alpha-L RNA-binding motif"/>
    <property type="match status" value="1"/>
</dbReference>
<evidence type="ECO:0000256" key="5">
    <source>
        <dbReference type="RuleBase" id="RU003887"/>
    </source>
</evidence>
<dbReference type="PROSITE" id="PS50889">
    <property type="entry name" value="S4"/>
    <property type="match status" value="1"/>
</dbReference>
<dbReference type="SMART" id="SM00363">
    <property type="entry name" value="S4"/>
    <property type="match status" value="1"/>
</dbReference>
<evidence type="ECO:0000256" key="3">
    <source>
        <dbReference type="ARBA" id="ARBA00023235"/>
    </source>
</evidence>
<dbReference type="CDD" id="cd02553">
    <property type="entry name" value="PseudoU_synth_RsuA"/>
    <property type="match status" value="1"/>
</dbReference>
<dbReference type="EC" id="5.4.99.-" evidence="5"/>
<dbReference type="Gene3D" id="3.30.70.580">
    <property type="entry name" value="Pseudouridine synthase I, catalytic domain, N-terminal subdomain"/>
    <property type="match status" value="1"/>
</dbReference>
<dbReference type="InterPro" id="IPR020103">
    <property type="entry name" value="PsdUridine_synth_cat_dom_sf"/>
</dbReference>
<dbReference type="Proteomes" id="UP001464378">
    <property type="component" value="Unassembled WGS sequence"/>
</dbReference>
<dbReference type="EMBL" id="JBBMFK010000026">
    <property type="protein sequence ID" value="MEQ2444484.1"/>
    <property type="molecule type" value="Genomic_DNA"/>
</dbReference>
<gene>
    <name evidence="7" type="ORF">WMO64_13540</name>
</gene>
<evidence type="ECO:0000256" key="4">
    <source>
        <dbReference type="PROSITE-ProRule" id="PRU00182"/>
    </source>
</evidence>
<evidence type="ECO:0000256" key="1">
    <source>
        <dbReference type="ARBA" id="ARBA00008348"/>
    </source>
</evidence>
<dbReference type="PROSITE" id="PS01149">
    <property type="entry name" value="PSI_RSU"/>
    <property type="match status" value="1"/>
</dbReference>
<dbReference type="InterPro" id="IPR042092">
    <property type="entry name" value="PsdUridine_s_RsuA/RluB/E/F_cat"/>
</dbReference>
<dbReference type="RefSeq" id="WP_294522052.1">
    <property type="nucleotide sequence ID" value="NZ_JBBMFK010000026.1"/>
</dbReference>
<protein>
    <recommendedName>
        <fullName evidence="5">Pseudouridine synthase</fullName>
        <ecNumber evidence="5">5.4.99.-</ecNumber>
    </recommendedName>
</protein>
<comment type="caution">
    <text evidence="7">The sequence shown here is derived from an EMBL/GenBank/DDBJ whole genome shotgun (WGS) entry which is preliminary data.</text>
</comment>
<accession>A0ABV1EAZ5</accession>
<dbReference type="InterPro" id="IPR018496">
    <property type="entry name" value="PsdUridine_synth_RsuA/RluB_CS"/>
</dbReference>
<dbReference type="CDD" id="cd00165">
    <property type="entry name" value="S4"/>
    <property type="match status" value="1"/>
</dbReference>
<keyword evidence="3 5" id="KW-0413">Isomerase</keyword>
<dbReference type="SUPFAM" id="SSF55120">
    <property type="entry name" value="Pseudouridine synthase"/>
    <property type="match status" value="1"/>
</dbReference>
<dbReference type="PANTHER" id="PTHR47683">
    <property type="entry name" value="PSEUDOURIDINE SYNTHASE FAMILY PROTEIN-RELATED"/>
    <property type="match status" value="1"/>
</dbReference>
<organism evidence="7 8">
    <name type="scientific">Pseudoflavonifractor intestinihominis</name>
    <dbReference type="NCBI Taxonomy" id="3133171"/>
    <lineage>
        <taxon>Bacteria</taxon>
        <taxon>Bacillati</taxon>
        <taxon>Bacillota</taxon>
        <taxon>Clostridia</taxon>
        <taxon>Eubacteriales</taxon>
        <taxon>Oscillospiraceae</taxon>
        <taxon>Pseudoflavonifractor</taxon>
    </lineage>
</organism>
<dbReference type="InterPro" id="IPR036986">
    <property type="entry name" value="S4_RNA-bd_sf"/>
</dbReference>
<dbReference type="InterPro" id="IPR002942">
    <property type="entry name" value="S4_RNA-bd"/>
</dbReference>
<evidence type="ECO:0000313" key="8">
    <source>
        <dbReference type="Proteomes" id="UP001464378"/>
    </source>
</evidence>
<dbReference type="PANTHER" id="PTHR47683:SF4">
    <property type="entry name" value="PSEUDOURIDINE SYNTHASE"/>
    <property type="match status" value="1"/>
</dbReference>
<dbReference type="InterPro" id="IPR050343">
    <property type="entry name" value="RsuA_PseudoU_synthase"/>
</dbReference>
<dbReference type="InterPro" id="IPR000748">
    <property type="entry name" value="PsdUridine_synth_RsuA/RluB/E/F"/>
</dbReference>
<feature type="domain" description="RNA-binding S4" evidence="6">
    <location>
        <begin position="2"/>
        <end position="64"/>
    </location>
</feature>
<reference evidence="7 8" key="1">
    <citation type="submission" date="2024-03" db="EMBL/GenBank/DDBJ databases">
        <title>Human intestinal bacterial collection.</title>
        <authorList>
            <person name="Pauvert C."/>
            <person name="Hitch T.C.A."/>
            <person name="Clavel T."/>
        </authorList>
    </citation>
    <scope>NUCLEOTIDE SEQUENCE [LARGE SCALE GENOMIC DNA]</scope>
    <source>
        <strain evidence="7 8">CLA-AP-H29</strain>
    </source>
</reference>
<dbReference type="InterPro" id="IPR006145">
    <property type="entry name" value="PsdUridine_synth_RsuA/RluA"/>
</dbReference>
<dbReference type="Gene3D" id="3.10.290.10">
    <property type="entry name" value="RNA-binding S4 domain"/>
    <property type="match status" value="1"/>
</dbReference>
<evidence type="ECO:0000256" key="2">
    <source>
        <dbReference type="ARBA" id="ARBA00022884"/>
    </source>
</evidence>
<evidence type="ECO:0000259" key="6">
    <source>
        <dbReference type="SMART" id="SM00363"/>
    </source>
</evidence>